<sequence>MLPTYTRLNNSNSGSAVRRSFRTREKCLIILVFLTLGFVCFGGFFYLPDNFGTDRVLKVYKQFQKAGPEIFIPAPPPARSEDSSHFADRAKLNAKIQEELNDFLEKPDVGKSSSTQEDAPLMNPPSPETNVKDSSSPSVLSLLNGEDANSDVRDKRNKVKEFQDKPFNEPSAINHQTSIKISQR</sequence>
<dbReference type="Proteomes" id="UP001151699">
    <property type="component" value="Chromosome X"/>
</dbReference>
<feature type="region of interest" description="Disordered" evidence="1">
    <location>
        <begin position="103"/>
        <end position="184"/>
    </location>
</feature>
<keyword evidence="2" id="KW-1133">Transmembrane helix</keyword>
<dbReference type="EMBL" id="WJQU01000003">
    <property type="protein sequence ID" value="KAJ6640093.1"/>
    <property type="molecule type" value="Genomic_DNA"/>
</dbReference>
<protein>
    <submittedName>
        <fullName evidence="3">Mannosyl-oligosaccharide alpha-1,2-mannosidase IA</fullName>
    </submittedName>
</protein>
<keyword evidence="2" id="KW-0472">Membrane</keyword>
<comment type="caution">
    <text evidence="3">The sequence shown here is derived from an EMBL/GenBank/DDBJ whole genome shotgun (WGS) entry which is preliminary data.</text>
</comment>
<organism evidence="3 4">
    <name type="scientific">Pseudolycoriella hygida</name>
    <dbReference type="NCBI Taxonomy" id="35572"/>
    <lineage>
        <taxon>Eukaryota</taxon>
        <taxon>Metazoa</taxon>
        <taxon>Ecdysozoa</taxon>
        <taxon>Arthropoda</taxon>
        <taxon>Hexapoda</taxon>
        <taxon>Insecta</taxon>
        <taxon>Pterygota</taxon>
        <taxon>Neoptera</taxon>
        <taxon>Endopterygota</taxon>
        <taxon>Diptera</taxon>
        <taxon>Nematocera</taxon>
        <taxon>Sciaroidea</taxon>
        <taxon>Sciaridae</taxon>
        <taxon>Pseudolycoriella</taxon>
    </lineage>
</organism>
<keyword evidence="4" id="KW-1185">Reference proteome</keyword>
<feature type="transmembrane region" description="Helical" evidence="2">
    <location>
        <begin position="28"/>
        <end position="47"/>
    </location>
</feature>
<dbReference type="OrthoDB" id="6590397at2759"/>
<evidence type="ECO:0000256" key="1">
    <source>
        <dbReference type="SAM" id="MobiDB-lite"/>
    </source>
</evidence>
<accession>A0A9Q0S1K2</accession>
<dbReference type="AlphaFoldDB" id="A0A9Q0S1K2"/>
<reference evidence="3" key="1">
    <citation type="submission" date="2022-07" db="EMBL/GenBank/DDBJ databases">
        <authorList>
            <person name="Trinca V."/>
            <person name="Uliana J.V.C."/>
            <person name="Torres T.T."/>
            <person name="Ward R.J."/>
            <person name="Monesi N."/>
        </authorList>
    </citation>
    <scope>NUCLEOTIDE SEQUENCE</scope>
    <source>
        <strain evidence="3">HSMRA1968</strain>
        <tissue evidence="3">Whole embryos</tissue>
    </source>
</reference>
<evidence type="ECO:0000313" key="4">
    <source>
        <dbReference type="Proteomes" id="UP001151699"/>
    </source>
</evidence>
<feature type="compositionally biased region" description="Polar residues" evidence="1">
    <location>
        <begin position="128"/>
        <end position="141"/>
    </location>
</feature>
<evidence type="ECO:0000313" key="3">
    <source>
        <dbReference type="EMBL" id="KAJ6640093.1"/>
    </source>
</evidence>
<keyword evidence="2" id="KW-0812">Transmembrane</keyword>
<feature type="compositionally biased region" description="Polar residues" evidence="1">
    <location>
        <begin position="171"/>
        <end position="184"/>
    </location>
</feature>
<name>A0A9Q0S1K2_9DIPT</name>
<gene>
    <name evidence="3" type="ORF">Bhyg_12842</name>
</gene>
<evidence type="ECO:0000256" key="2">
    <source>
        <dbReference type="SAM" id="Phobius"/>
    </source>
</evidence>
<feature type="compositionally biased region" description="Basic and acidic residues" evidence="1">
    <location>
        <begin position="150"/>
        <end position="167"/>
    </location>
</feature>
<proteinExistence type="predicted"/>